<dbReference type="KEGG" id="echi:FKX85_10740"/>
<dbReference type="EMBL" id="CP041253">
    <property type="protein sequence ID" value="QDH79487.1"/>
    <property type="molecule type" value="Genomic_DNA"/>
</dbReference>
<dbReference type="InterPro" id="IPR052935">
    <property type="entry name" value="Mg2+_PAP"/>
</dbReference>
<protein>
    <submittedName>
        <fullName evidence="2">DUF2183 domain-containing protein</fullName>
    </submittedName>
</protein>
<dbReference type="RefSeq" id="WP_141614731.1">
    <property type="nucleotide sequence ID" value="NZ_CP041253.1"/>
</dbReference>
<evidence type="ECO:0000259" key="1">
    <source>
        <dbReference type="Pfam" id="PF09949"/>
    </source>
</evidence>
<dbReference type="Proteomes" id="UP000316614">
    <property type="component" value="Chromosome"/>
</dbReference>
<dbReference type="OrthoDB" id="9789875at2"/>
<keyword evidence="3" id="KW-1185">Reference proteome</keyword>
<dbReference type="PANTHER" id="PTHR28208">
    <property type="entry name" value="PHOSPHATIDATE PHOSPHATASE APP1"/>
    <property type="match status" value="1"/>
</dbReference>
<evidence type="ECO:0000313" key="3">
    <source>
        <dbReference type="Proteomes" id="UP000316614"/>
    </source>
</evidence>
<dbReference type="Pfam" id="PF09949">
    <property type="entry name" value="APP1_cat"/>
    <property type="match status" value="1"/>
</dbReference>
<organism evidence="2 3">
    <name type="scientific">Echinicola soli</name>
    <dbReference type="NCBI Taxonomy" id="2591634"/>
    <lineage>
        <taxon>Bacteria</taxon>
        <taxon>Pseudomonadati</taxon>
        <taxon>Bacteroidota</taxon>
        <taxon>Cytophagia</taxon>
        <taxon>Cytophagales</taxon>
        <taxon>Cyclobacteriaceae</taxon>
        <taxon>Echinicola</taxon>
    </lineage>
</organism>
<feature type="domain" description="Phosphatidate phosphatase APP1 catalytic" evidence="1">
    <location>
        <begin position="149"/>
        <end position="302"/>
    </location>
</feature>
<dbReference type="PANTHER" id="PTHR28208:SF3">
    <property type="entry name" value="PHOSPHATIDATE PHOSPHATASE APP1"/>
    <property type="match status" value="1"/>
</dbReference>
<accession>A0A514CI29</accession>
<evidence type="ECO:0000313" key="2">
    <source>
        <dbReference type="EMBL" id="QDH79487.1"/>
    </source>
</evidence>
<reference evidence="2 3" key="1">
    <citation type="submission" date="2019-06" db="EMBL/GenBank/DDBJ databases">
        <title>Echinicola alkalisoli sp. nov. isolated from saline soil.</title>
        <authorList>
            <person name="Sun J.-Q."/>
            <person name="Xu L."/>
        </authorList>
    </citation>
    <scope>NUCLEOTIDE SEQUENCE [LARGE SCALE GENOMIC DNA]</scope>
    <source>
        <strain evidence="2 3">LN3S3</strain>
    </source>
</reference>
<dbReference type="InterPro" id="IPR019236">
    <property type="entry name" value="APP1_cat"/>
</dbReference>
<gene>
    <name evidence="2" type="ORF">FKX85_10740</name>
</gene>
<dbReference type="AlphaFoldDB" id="A0A514CI29"/>
<name>A0A514CI29_9BACT</name>
<sequence>MILRLLTFPFRYTFGKVKKVVGKLDKIKIEPLYAFGNEDCIYVKGRVIEAYKQSKPSDKKNSLQNIVAALRRYAGSSVPDAKVLVTYFGQEKELYSDEEGIISCEFHTVCQETEEVHRVRFSLVEEEGLVAENKISSLKVRQFPKDHPIGVISDIDDTVLISHATDIGKKLWLSVSKNAFTRRPFPGVSGFYRELTENGKHPIFYVSSSDWNLYDLIKDFLAFRKIPAGPILLQDLHLSLKNIWKSGGGSHQHKLEKIKMLLDMYPGMHFFLIGDSGQHDPELYAEVIRAHPERIKSVYIRKVSEDKEEGREILIEELKRMEKSPQMVFVKNTQEAIKHAKQYEFIPS</sequence>
<proteinExistence type="predicted"/>
<dbReference type="GO" id="GO:0008195">
    <property type="term" value="F:phosphatidate phosphatase activity"/>
    <property type="evidence" value="ECO:0007669"/>
    <property type="project" value="InterPro"/>
</dbReference>